<feature type="transmembrane region" description="Helical" evidence="1">
    <location>
        <begin position="35"/>
        <end position="53"/>
    </location>
</feature>
<keyword evidence="1" id="KW-0812">Transmembrane</keyword>
<feature type="transmembrane region" description="Helical" evidence="1">
    <location>
        <begin position="147"/>
        <end position="168"/>
    </location>
</feature>
<evidence type="ECO:0000313" key="3">
    <source>
        <dbReference type="Proteomes" id="UP000284824"/>
    </source>
</evidence>
<accession>A0A438MFG1</accession>
<evidence type="ECO:0008006" key="4">
    <source>
        <dbReference type="Google" id="ProtNLM"/>
    </source>
</evidence>
<feature type="transmembrane region" description="Helical" evidence="1">
    <location>
        <begin position="212"/>
        <end position="230"/>
    </location>
</feature>
<keyword evidence="3" id="KW-1185">Reference proteome</keyword>
<name>A0A438MFG1_9ACTN</name>
<comment type="caution">
    <text evidence="2">The sequence shown here is derived from an EMBL/GenBank/DDBJ whole genome shotgun (WGS) entry which is preliminary data.</text>
</comment>
<keyword evidence="1" id="KW-0472">Membrane</keyword>
<organism evidence="2 3">
    <name type="scientific">Nonomuraea polychroma</name>
    <dbReference type="NCBI Taxonomy" id="46176"/>
    <lineage>
        <taxon>Bacteria</taxon>
        <taxon>Bacillati</taxon>
        <taxon>Actinomycetota</taxon>
        <taxon>Actinomycetes</taxon>
        <taxon>Streptosporangiales</taxon>
        <taxon>Streptosporangiaceae</taxon>
        <taxon>Nonomuraea</taxon>
    </lineage>
</organism>
<protein>
    <recommendedName>
        <fullName evidence="4">Dolichyl-phosphate-mannose-protein mannosyltransferase</fullName>
    </recommendedName>
</protein>
<proteinExistence type="predicted"/>
<sequence length="484" mass="52172">MDTSMKLNVVRGTGLDGSAAASRKSFLLTAVRTPIVLAVAAAVLLRSVVMLGHQRAFWYGDSGDFAAYALQIAPGALRPFGYSFFLRMLLPFHSNVLVGAIQHAMGLGIGIMVYVLLRRWQVRPMLAVAAALPVLLEPRQLAMEHSLLSETLFTCCLIGVVVVTLWRYRLTVPAAVLAGLLLAAATLTRSIALPLVLLYPLLLLLHRVRLRALLAAMAACLAPLFAYGLWFQSHHGVLALTTSDGLILWSRTMSFADCAKIRPPAALVPLCPPKSLQAIGARPGVYITRPDAWLFATKEPAASPDNNALARQFAQRAIVAQPVDYALVVVRDLANVFRKTDPPSSFRSTGSGIEGVPPQHAHLAAPYGYGDAPTEIALFARFLRWYESRIYLPEPVLAMVMAAPLVLALRYRRLPIRSLVPWTMAVTLVVLATATNQGDYRYVQPAIPLACIAMAHAVARTKALRTATTSGTTSGIGTPAGVAS</sequence>
<keyword evidence="1" id="KW-1133">Transmembrane helix</keyword>
<dbReference type="Proteomes" id="UP000284824">
    <property type="component" value="Unassembled WGS sequence"/>
</dbReference>
<reference evidence="2 3" key="1">
    <citation type="submission" date="2019-01" db="EMBL/GenBank/DDBJ databases">
        <title>Sequencing the genomes of 1000 actinobacteria strains.</title>
        <authorList>
            <person name="Klenk H.-P."/>
        </authorList>
    </citation>
    <scope>NUCLEOTIDE SEQUENCE [LARGE SCALE GENOMIC DNA]</scope>
    <source>
        <strain evidence="2 3">DSM 43925</strain>
    </source>
</reference>
<dbReference type="EMBL" id="SAUN01000001">
    <property type="protein sequence ID" value="RVX44569.1"/>
    <property type="molecule type" value="Genomic_DNA"/>
</dbReference>
<dbReference type="AlphaFoldDB" id="A0A438MFG1"/>
<evidence type="ECO:0000313" key="2">
    <source>
        <dbReference type="EMBL" id="RVX44569.1"/>
    </source>
</evidence>
<gene>
    <name evidence="2" type="ORF">EDD27_7311</name>
</gene>
<feature type="transmembrane region" description="Helical" evidence="1">
    <location>
        <begin position="174"/>
        <end position="205"/>
    </location>
</feature>
<feature type="transmembrane region" description="Helical" evidence="1">
    <location>
        <begin position="97"/>
        <end position="117"/>
    </location>
</feature>
<evidence type="ECO:0000256" key="1">
    <source>
        <dbReference type="SAM" id="Phobius"/>
    </source>
</evidence>